<dbReference type="AlphaFoldDB" id="A0A143PP97"/>
<comment type="similarity">
    <text evidence="1">Belongs to the BlaI transcriptional regulatory family.</text>
</comment>
<evidence type="ECO:0000256" key="3">
    <source>
        <dbReference type="ARBA" id="ARBA00023125"/>
    </source>
</evidence>
<dbReference type="KEGG" id="abac:LuPra_03175"/>
<organism evidence="5 6">
    <name type="scientific">Luteitalea pratensis</name>
    <dbReference type="NCBI Taxonomy" id="1855912"/>
    <lineage>
        <taxon>Bacteria</taxon>
        <taxon>Pseudomonadati</taxon>
        <taxon>Acidobacteriota</taxon>
        <taxon>Vicinamibacteria</taxon>
        <taxon>Vicinamibacterales</taxon>
        <taxon>Vicinamibacteraceae</taxon>
        <taxon>Luteitalea</taxon>
    </lineage>
</organism>
<reference evidence="5 6" key="1">
    <citation type="journal article" date="2016" name="Genome Announc.">
        <title>First Complete Genome Sequence of a Subdivision 6 Acidobacterium Strain.</title>
        <authorList>
            <person name="Huang S."/>
            <person name="Vieira S."/>
            <person name="Bunk B."/>
            <person name="Riedel T."/>
            <person name="Sproer C."/>
            <person name="Overmann J."/>
        </authorList>
    </citation>
    <scope>NUCLEOTIDE SEQUENCE [LARGE SCALE GENOMIC DNA]</scope>
    <source>
        <strain evidence="6">DSM 100886 HEG_-6_39</strain>
    </source>
</reference>
<sequence length="127" mass="14601">MAITPSLTPQELAIMKVVWRLGSATVRDVHDVLRREHRDDLAYTTVLTMMRILEQKGMLSKSQDAASRGHRYTPARTQRQMMRVLVREFVDRVFDGAADSLVAHLVADRKLSARDRAEIRKLIDKED</sequence>
<dbReference type="Gene3D" id="1.10.10.10">
    <property type="entry name" value="Winged helix-like DNA-binding domain superfamily/Winged helix DNA-binding domain"/>
    <property type="match status" value="1"/>
</dbReference>
<reference evidence="6" key="2">
    <citation type="submission" date="2016-04" db="EMBL/GenBank/DDBJ databases">
        <title>First Complete Genome Sequence of a Subdivision 6 Acidobacterium.</title>
        <authorList>
            <person name="Huang S."/>
            <person name="Vieira S."/>
            <person name="Bunk B."/>
            <person name="Riedel T."/>
            <person name="Sproeer C."/>
            <person name="Overmann J."/>
        </authorList>
    </citation>
    <scope>NUCLEOTIDE SEQUENCE [LARGE SCALE GENOMIC DNA]</scope>
    <source>
        <strain evidence="6">DSM 100886 HEG_-6_39</strain>
    </source>
</reference>
<gene>
    <name evidence="5" type="primary">blaI_2</name>
    <name evidence="5" type="ORF">LuPra_03175</name>
</gene>
<dbReference type="GO" id="GO:0045892">
    <property type="term" value="P:negative regulation of DNA-templated transcription"/>
    <property type="evidence" value="ECO:0007669"/>
    <property type="project" value="InterPro"/>
</dbReference>
<evidence type="ECO:0000256" key="2">
    <source>
        <dbReference type="ARBA" id="ARBA00023015"/>
    </source>
</evidence>
<dbReference type="InterPro" id="IPR036390">
    <property type="entry name" value="WH_DNA-bd_sf"/>
</dbReference>
<name>A0A143PP97_LUTPR</name>
<dbReference type="Proteomes" id="UP000076079">
    <property type="component" value="Chromosome"/>
</dbReference>
<keyword evidence="6" id="KW-1185">Reference proteome</keyword>
<keyword evidence="3" id="KW-0238">DNA-binding</keyword>
<accession>A0A143PP97</accession>
<evidence type="ECO:0000256" key="1">
    <source>
        <dbReference type="ARBA" id="ARBA00011046"/>
    </source>
</evidence>
<dbReference type="RefSeq" id="WP_110171641.1">
    <property type="nucleotide sequence ID" value="NZ_CP015136.1"/>
</dbReference>
<dbReference type="Pfam" id="PF03965">
    <property type="entry name" value="Penicillinase_R"/>
    <property type="match status" value="1"/>
</dbReference>
<evidence type="ECO:0000256" key="4">
    <source>
        <dbReference type="ARBA" id="ARBA00023163"/>
    </source>
</evidence>
<dbReference type="OrthoDB" id="118292at2"/>
<dbReference type="GO" id="GO:0003677">
    <property type="term" value="F:DNA binding"/>
    <property type="evidence" value="ECO:0007669"/>
    <property type="project" value="UniProtKB-KW"/>
</dbReference>
<proteinExistence type="inferred from homology"/>
<dbReference type="InterPro" id="IPR036388">
    <property type="entry name" value="WH-like_DNA-bd_sf"/>
</dbReference>
<dbReference type="InterPro" id="IPR005650">
    <property type="entry name" value="BlaI_family"/>
</dbReference>
<evidence type="ECO:0000313" key="6">
    <source>
        <dbReference type="Proteomes" id="UP000076079"/>
    </source>
</evidence>
<dbReference type="SUPFAM" id="SSF46785">
    <property type="entry name" value="Winged helix' DNA-binding domain"/>
    <property type="match status" value="1"/>
</dbReference>
<dbReference type="Gene3D" id="1.10.4040.10">
    <property type="entry name" value="Penicillinase repressor domain"/>
    <property type="match status" value="1"/>
</dbReference>
<evidence type="ECO:0000313" key="5">
    <source>
        <dbReference type="EMBL" id="AMY09948.1"/>
    </source>
</evidence>
<keyword evidence="4" id="KW-0804">Transcription</keyword>
<protein>
    <submittedName>
        <fullName evidence="5">Regulatory protein BlaI</fullName>
    </submittedName>
</protein>
<dbReference type="PIRSF" id="PIRSF019455">
    <property type="entry name" value="CopR_AtkY"/>
    <property type="match status" value="1"/>
</dbReference>
<dbReference type="EMBL" id="CP015136">
    <property type="protein sequence ID" value="AMY09948.1"/>
    <property type="molecule type" value="Genomic_DNA"/>
</dbReference>
<dbReference type="STRING" id="1855912.LuPra_03175"/>
<keyword evidence="2" id="KW-0805">Transcription regulation</keyword>